<dbReference type="EMBL" id="QJRG01000033">
    <property type="protein sequence ID" value="RWU26349.1"/>
    <property type="molecule type" value="Genomic_DNA"/>
</dbReference>
<organism evidence="1 2">
    <name type="scientific">Pseudomonas alkylphenolica</name>
    <dbReference type="NCBI Taxonomy" id="237609"/>
    <lineage>
        <taxon>Bacteria</taxon>
        <taxon>Pseudomonadati</taxon>
        <taxon>Pseudomonadota</taxon>
        <taxon>Gammaproteobacteria</taxon>
        <taxon>Pseudomonadales</taxon>
        <taxon>Pseudomonadaceae</taxon>
        <taxon>Pseudomonas</taxon>
    </lineage>
</organism>
<accession>A0A443ZY31</accession>
<dbReference type="Proteomes" id="UP000288983">
    <property type="component" value="Unassembled WGS sequence"/>
</dbReference>
<gene>
    <name evidence="1" type="ORF">DM813_00570</name>
</gene>
<reference evidence="1 2" key="1">
    <citation type="submission" date="2018-06" db="EMBL/GenBank/DDBJ databases">
        <title>Bacteria isolated from soil of Wuhan.</title>
        <authorList>
            <person name="Wei X."/>
            <person name="Chunhua H."/>
        </authorList>
    </citation>
    <scope>NUCLEOTIDE SEQUENCE [LARGE SCALE GENOMIC DNA]</scope>
    <source>
        <strain evidence="2">xwS2</strain>
    </source>
</reference>
<comment type="caution">
    <text evidence="1">The sequence shown here is derived from an EMBL/GenBank/DDBJ whole genome shotgun (WGS) entry which is preliminary data.</text>
</comment>
<name>A0A443ZY31_9PSED</name>
<evidence type="ECO:0000313" key="2">
    <source>
        <dbReference type="Proteomes" id="UP000288983"/>
    </source>
</evidence>
<dbReference type="OrthoDB" id="6988253at2"/>
<dbReference type="AlphaFoldDB" id="A0A443ZY31"/>
<dbReference type="RefSeq" id="WP_128321487.1">
    <property type="nucleotide sequence ID" value="NZ_QJRG01000033.1"/>
</dbReference>
<sequence>MSEIQNAGNNVQVNNGDLLVFVGLSEENSDALKYSHLFSSLAASAEYFPTTEGQQWFQAYLKTMESCGWLPVKFSYVKEAASAQNFSVKNLLVKAVKAGLGYATGGASMVSSLVSVASDAVDTVAQSPEAVALLDRLNAEKEGTSLSIAVCTQQANGEVMLSVGCIQSSESPPDKSSFLVFEWSSSHSDSYTGAAALTFHRGLYDTVKSTLIQRVGDKSKNDVLTKPIEPKKRP</sequence>
<evidence type="ECO:0000313" key="1">
    <source>
        <dbReference type="EMBL" id="RWU26349.1"/>
    </source>
</evidence>
<dbReference type="STRING" id="237609.PSAKL28_47280"/>
<proteinExistence type="predicted"/>
<protein>
    <submittedName>
        <fullName evidence="1">Uncharacterized protein</fullName>
    </submittedName>
</protein>